<dbReference type="Pfam" id="PF00067">
    <property type="entry name" value="p450"/>
    <property type="match status" value="1"/>
</dbReference>
<reference evidence="8 9" key="1">
    <citation type="submission" date="2020-07" db="EMBL/GenBank/DDBJ databases">
        <title>Telomere length de novo assembly of all 7 chromosomes of the fungus, Metarhizium brunneum, using a novel assembly pipeline.</title>
        <authorList>
            <person name="Saud z."/>
            <person name="Kortsinoglou A."/>
            <person name="Kouvelis V.N."/>
            <person name="Butt T.M."/>
        </authorList>
    </citation>
    <scope>NUCLEOTIDE SEQUENCE [LARGE SCALE GENOMIC DNA]</scope>
    <source>
        <strain evidence="8 9">4556</strain>
    </source>
</reference>
<name>A0A7D5UX55_9HYPO</name>
<keyword evidence="3" id="KW-0349">Heme</keyword>
<evidence type="ECO:0000256" key="2">
    <source>
        <dbReference type="ARBA" id="ARBA00010617"/>
    </source>
</evidence>
<dbReference type="Gene3D" id="1.10.630.10">
    <property type="entry name" value="Cytochrome P450"/>
    <property type="match status" value="2"/>
</dbReference>
<dbReference type="GO" id="GO:0005506">
    <property type="term" value="F:iron ion binding"/>
    <property type="evidence" value="ECO:0007669"/>
    <property type="project" value="InterPro"/>
</dbReference>
<keyword evidence="6" id="KW-0408">Iron</keyword>
<dbReference type="GeneID" id="26247474"/>
<evidence type="ECO:0000256" key="6">
    <source>
        <dbReference type="ARBA" id="ARBA00023004"/>
    </source>
</evidence>
<dbReference type="AlphaFoldDB" id="A0A7D5UX55"/>
<keyword evidence="5" id="KW-0560">Oxidoreductase</keyword>
<dbReference type="RefSeq" id="XP_014539717.1">
    <property type="nucleotide sequence ID" value="XM_014684231.1"/>
</dbReference>
<protein>
    <submittedName>
        <fullName evidence="8">Cytochrome P450 monooxygenase claM</fullName>
    </submittedName>
</protein>
<accession>A0A7D5UX55</accession>
<gene>
    <name evidence="8" type="primary">claM</name>
    <name evidence="8" type="ORF">G6M90_00g030030</name>
</gene>
<evidence type="ECO:0000313" key="9">
    <source>
        <dbReference type="Proteomes" id="UP000510686"/>
    </source>
</evidence>
<dbReference type="GO" id="GO:0016125">
    <property type="term" value="P:sterol metabolic process"/>
    <property type="evidence" value="ECO:0007669"/>
    <property type="project" value="TreeGrafter"/>
</dbReference>
<evidence type="ECO:0000313" key="8">
    <source>
        <dbReference type="EMBL" id="QLI68519.1"/>
    </source>
</evidence>
<comment type="similarity">
    <text evidence="2">Belongs to the cytochrome P450 family.</text>
</comment>
<keyword evidence="9" id="KW-1185">Reference proteome</keyword>
<evidence type="ECO:0000256" key="4">
    <source>
        <dbReference type="ARBA" id="ARBA00022723"/>
    </source>
</evidence>
<dbReference type="Proteomes" id="UP000510686">
    <property type="component" value="Chromosome 2"/>
</dbReference>
<keyword evidence="7 8" id="KW-0503">Monooxygenase</keyword>
<organism evidence="8 9">
    <name type="scientific">Metarhizium brunneum</name>
    <dbReference type="NCBI Taxonomy" id="500148"/>
    <lineage>
        <taxon>Eukaryota</taxon>
        <taxon>Fungi</taxon>
        <taxon>Dikarya</taxon>
        <taxon>Ascomycota</taxon>
        <taxon>Pezizomycotina</taxon>
        <taxon>Sordariomycetes</taxon>
        <taxon>Hypocreomycetidae</taxon>
        <taxon>Hypocreales</taxon>
        <taxon>Clavicipitaceae</taxon>
        <taxon>Metarhizium</taxon>
    </lineage>
</organism>
<dbReference type="CDD" id="cd00302">
    <property type="entry name" value="cytochrome_P450"/>
    <property type="match status" value="1"/>
</dbReference>
<keyword evidence="4" id="KW-0479">Metal-binding</keyword>
<dbReference type="GO" id="GO:0016705">
    <property type="term" value="F:oxidoreductase activity, acting on paired donors, with incorporation or reduction of molecular oxygen"/>
    <property type="evidence" value="ECO:0007669"/>
    <property type="project" value="InterPro"/>
</dbReference>
<sequence>MSKTMLWIGFSLEDIEPIPAVLTTFTIAFITLVVYLSYTPKVVGAPEFITDTVPFIGSWSFFTKKMSFWRGAVAKSKTGTFSFWLGQNHVIGLSGEAARKMYLEDRRLHLIKGIAVIGHGPDFINGRSTVIHEIWKGTGPSGRTYAQRRLLELQRSDLLAKRLPKVTRDARTAFEAMKMNESSVINPSKTCFRIVIIQGSRIVATDEIADNPELLHSLFLYTQILQFTNTLHLLAFPGLSYLSPGYWKRRYGRRGLQKIVEPIVNRRMAKGAAGGDDALKYLIDAGDSQDYISTFLDWQGKIYNEIKSSAAIYATDKTRKLPLVDQLDQLPIEAWEKMSESLELCYKEAIRMCVAFPMGRFNDTPDAISIPGSNQVIPPGSFTCYNTIDAHYNEKLYPNAMKWDAERWSEGRMESDQEAYGFMGWGAGRHPCVGMRWAKLQQNIIIAYAVALYKWTGCDENGIPTAVFKQPTHGLDHLAPKLPQGTHCRFAPRGE</sequence>
<proteinExistence type="inferred from homology"/>
<dbReference type="OrthoDB" id="1055148at2759"/>
<evidence type="ECO:0000256" key="5">
    <source>
        <dbReference type="ARBA" id="ARBA00023002"/>
    </source>
</evidence>
<dbReference type="GO" id="GO:0020037">
    <property type="term" value="F:heme binding"/>
    <property type="evidence" value="ECO:0007669"/>
    <property type="project" value="InterPro"/>
</dbReference>
<dbReference type="GO" id="GO:0004497">
    <property type="term" value="F:monooxygenase activity"/>
    <property type="evidence" value="ECO:0007669"/>
    <property type="project" value="UniProtKB-KW"/>
</dbReference>
<evidence type="ECO:0000256" key="1">
    <source>
        <dbReference type="ARBA" id="ARBA00001971"/>
    </source>
</evidence>
<dbReference type="PANTHER" id="PTHR24286">
    <property type="entry name" value="CYTOCHROME P450 26"/>
    <property type="match status" value="1"/>
</dbReference>
<dbReference type="InterPro" id="IPR036396">
    <property type="entry name" value="Cyt_P450_sf"/>
</dbReference>
<evidence type="ECO:0000256" key="3">
    <source>
        <dbReference type="ARBA" id="ARBA00022617"/>
    </source>
</evidence>
<dbReference type="PANTHER" id="PTHR24286:SF24">
    <property type="entry name" value="LANOSTEROL 14-ALPHA DEMETHYLASE"/>
    <property type="match status" value="1"/>
</dbReference>
<comment type="cofactor">
    <cofactor evidence="1">
        <name>heme</name>
        <dbReference type="ChEBI" id="CHEBI:30413"/>
    </cofactor>
</comment>
<dbReference type="SUPFAM" id="SSF48264">
    <property type="entry name" value="Cytochrome P450"/>
    <property type="match status" value="1"/>
</dbReference>
<dbReference type="EMBL" id="CP058933">
    <property type="protein sequence ID" value="QLI68519.1"/>
    <property type="molecule type" value="Genomic_DNA"/>
</dbReference>
<dbReference type="KEGG" id="mbrn:26247474"/>
<evidence type="ECO:0000256" key="7">
    <source>
        <dbReference type="ARBA" id="ARBA00023033"/>
    </source>
</evidence>
<dbReference type="InterPro" id="IPR001128">
    <property type="entry name" value="Cyt_P450"/>
</dbReference>